<gene>
    <name evidence="1" type="ORF">EVAR_17801_1</name>
</gene>
<keyword evidence="2" id="KW-1185">Reference proteome</keyword>
<comment type="caution">
    <text evidence="1">The sequence shown here is derived from an EMBL/GenBank/DDBJ whole genome shotgun (WGS) entry which is preliminary data.</text>
</comment>
<dbReference type="EMBL" id="BGZK01000086">
    <property type="protein sequence ID" value="GBP17313.1"/>
    <property type="molecule type" value="Genomic_DNA"/>
</dbReference>
<reference evidence="1 2" key="1">
    <citation type="journal article" date="2019" name="Commun. Biol.">
        <title>The bagworm genome reveals a unique fibroin gene that provides high tensile strength.</title>
        <authorList>
            <person name="Kono N."/>
            <person name="Nakamura H."/>
            <person name="Ohtoshi R."/>
            <person name="Tomita M."/>
            <person name="Numata K."/>
            <person name="Arakawa K."/>
        </authorList>
    </citation>
    <scope>NUCLEOTIDE SEQUENCE [LARGE SCALE GENOMIC DNA]</scope>
</reference>
<name>A0A4C1TTG3_EUMVA</name>
<evidence type="ECO:0000313" key="1">
    <source>
        <dbReference type="EMBL" id="GBP17313.1"/>
    </source>
</evidence>
<accession>A0A4C1TTG3</accession>
<evidence type="ECO:0000313" key="2">
    <source>
        <dbReference type="Proteomes" id="UP000299102"/>
    </source>
</evidence>
<dbReference type="AlphaFoldDB" id="A0A4C1TTG3"/>
<protein>
    <submittedName>
        <fullName evidence="1">Uncharacterized protein</fullName>
    </submittedName>
</protein>
<dbReference type="Proteomes" id="UP000299102">
    <property type="component" value="Unassembled WGS sequence"/>
</dbReference>
<sequence>MSRSVQKYIDTVTKSEKVYQIFSSKRSKYFNALKLILKTEPKIYFEILEQYCDSPRSNHRLSPKATKHIMQKHKDKYWAKPELYGGALLHLPTLARYLSGGEVSDLVLRLARAQYLAPWFALTYKSAEPLLKRINKKERTILVKQIFKDKSFGDLIYIAPYPLPKILR</sequence>
<organism evidence="1 2">
    <name type="scientific">Eumeta variegata</name>
    <name type="common">Bagworm moth</name>
    <name type="synonym">Eumeta japonica</name>
    <dbReference type="NCBI Taxonomy" id="151549"/>
    <lineage>
        <taxon>Eukaryota</taxon>
        <taxon>Metazoa</taxon>
        <taxon>Ecdysozoa</taxon>
        <taxon>Arthropoda</taxon>
        <taxon>Hexapoda</taxon>
        <taxon>Insecta</taxon>
        <taxon>Pterygota</taxon>
        <taxon>Neoptera</taxon>
        <taxon>Endopterygota</taxon>
        <taxon>Lepidoptera</taxon>
        <taxon>Glossata</taxon>
        <taxon>Ditrysia</taxon>
        <taxon>Tineoidea</taxon>
        <taxon>Psychidae</taxon>
        <taxon>Oiketicinae</taxon>
        <taxon>Eumeta</taxon>
    </lineage>
</organism>
<dbReference type="OrthoDB" id="7476497at2759"/>
<proteinExistence type="predicted"/>